<name>A0A2D4LMB9_9SAUR</name>
<reference evidence="1" key="2">
    <citation type="submission" date="2017-11" db="EMBL/GenBank/DDBJ databases">
        <title>Coralsnake Venomics: Analyses of Venom Gland Transcriptomes and Proteomes of Six Brazilian Taxa.</title>
        <authorList>
            <person name="Aird S.D."/>
            <person name="Jorge da Silva N."/>
            <person name="Qiu L."/>
            <person name="Villar-Briones A."/>
            <person name="Aparecida-Saddi V."/>
            <person name="Campos-Telles M.P."/>
            <person name="Grau M."/>
            <person name="Mikheyev A.S."/>
        </authorList>
    </citation>
    <scope>NUCLEOTIDE SEQUENCE</scope>
    <source>
        <tissue evidence="1">Venom_gland</tissue>
    </source>
</reference>
<proteinExistence type="predicted"/>
<dbReference type="EMBL" id="IACM01024016">
    <property type="protein sequence ID" value="LAB22152.1"/>
    <property type="molecule type" value="Transcribed_RNA"/>
</dbReference>
<accession>A0A2D4LMB9</accession>
<dbReference type="AlphaFoldDB" id="A0A2D4LMB9"/>
<reference evidence="1" key="1">
    <citation type="submission" date="2017-07" db="EMBL/GenBank/DDBJ databases">
        <authorList>
            <person name="Mikheyev A."/>
            <person name="Grau M."/>
        </authorList>
    </citation>
    <scope>NUCLEOTIDE SEQUENCE</scope>
    <source>
        <tissue evidence="1">Venom_gland</tissue>
    </source>
</reference>
<dbReference type="EMBL" id="IACM01024017">
    <property type="protein sequence ID" value="LAB22155.1"/>
    <property type="molecule type" value="Transcribed_RNA"/>
</dbReference>
<evidence type="ECO:0000313" key="1">
    <source>
        <dbReference type="EMBL" id="LAB22152.1"/>
    </source>
</evidence>
<sequence>MTLLHSENQLNCILKQQQHYHIYWARNTEMIKSSFYYIHIEACGFSAKMQAFYSALTTLALCSTTRAQRLMHTSTISHLDPTGFWIVHLIFKYNDNFFNPYSTTSNLV</sequence>
<organism evidence="1">
    <name type="scientific">Micrurus spixii</name>
    <name type="common">Amazon coral snake</name>
    <dbReference type="NCBI Taxonomy" id="129469"/>
    <lineage>
        <taxon>Eukaryota</taxon>
        <taxon>Metazoa</taxon>
        <taxon>Chordata</taxon>
        <taxon>Craniata</taxon>
        <taxon>Vertebrata</taxon>
        <taxon>Euteleostomi</taxon>
        <taxon>Lepidosauria</taxon>
        <taxon>Squamata</taxon>
        <taxon>Bifurcata</taxon>
        <taxon>Unidentata</taxon>
        <taxon>Episquamata</taxon>
        <taxon>Toxicofera</taxon>
        <taxon>Serpentes</taxon>
        <taxon>Colubroidea</taxon>
        <taxon>Elapidae</taxon>
        <taxon>Elapinae</taxon>
        <taxon>Micrurus</taxon>
    </lineage>
</organism>
<dbReference type="EMBL" id="IACM01024020">
    <property type="protein sequence ID" value="LAB22161.1"/>
    <property type="molecule type" value="Transcribed_RNA"/>
</dbReference>
<protein>
    <submittedName>
        <fullName evidence="1">Uncharacterized protein</fullName>
    </submittedName>
</protein>